<protein>
    <recommendedName>
        <fullName evidence="2">Leucine-rich repeat domain-containing protein</fullName>
    </recommendedName>
</protein>
<sequence length="492" mass="56751">MYIMSIIDSRREQIITENNTAQDELEGIISRLDPHTKQIVFSTPLHGDVDFAILTRLGFRNVETIIFEEGEITTIRNLPKSLLVLKCQNQLLIELFELPTFLEELDCDYNYLGRFSGADVKNLKKLHISHNRLENLDELPDNLEELYCTNNKLKLLNLEGLDKLKVLHVSENPTLVIEHVPEGLLDFQSDNSPFAVVRYDGAHEPGADTVIGQLNHVHAETKIDYLEALDAYFKLKHNYEESLLQAKRAAFKSAKTRSEGRRNVAAIKPKCINCRRPGGTIFEHKDDKYTAICGVSDLHSKCNLNIQLYRGHFSDEESLLYIFKTTVDNAKEKIVRQKLDTLFEYINDRVAAQQFKKELENYRLESSVYNEILQSFNEKYYSKTKQDAADEKMEAINVLIEQYNSIISDYKTNVENIELLRDAIRLQIREITPEIENLRRLKHELTEVEVVVNTVGNVYDIKSTLIQRKVTLASIDITLEEPPRVVKYSKKA</sequence>
<dbReference type="Gene3D" id="3.80.10.10">
    <property type="entry name" value="Ribonuclease Inhibitor"/>
    <property type="match status" value="1"/>
</dbReference>
<accession>A0A6C0HIN2</accession>
<dbReference type="AlphaFoldDB" id="A0A6C0HIN2"/>
<reference evidence="1" key="1">
    <citation type="journal article" date="2020" name="Nature">
        <title>Giant virus diversity and host interactions through global metagenomics.</title>
        <authorList>
            <person name="Schulz F."/>
            <person name="Roux S."/>
            <person name="Paez-Espino D."/>
            <person name="Jungbluth S."/>
            <person name="Walsh D.A."/>
            <person name="Denef V.J."/>
            <person name="McMahon K.D."/>
            <person name="Konstantinidis K.T."/>
            <person name="Eloe-Fadrosh E.A."/>
            <person name="Kyrpides N.C."/>
            <person name="Woyke T."/>
        </authorList>
    </citation>
    <scope>NUCLEOTIDE SEQUENCE</scope>
    <source>
        <strain evidence="1">GVMAG-M-3300023184-105</strain>
    </source>
</reference>
<dbReference type="SUPFAM" id="SSF52058">
    <property type="entry name" value="L domain-like"/>
    <property type="match status" value="1"/>
</dbReference>
<evidence type="ECO:0008006" key="2">
    <source>
        <dbReference type="Google" id="ProtNLM"/>
    </source>
</evidence>
<dbReference type="EMBL" id="MN739958">
    <property type="protein sequence ID" value="QHT80015.1"/>
    <property type="molecule type" value="Genomic_DNA"/>
</dbReference>
<dbReference type="PROSITE" id="PS51450">
    <property type="entry name" value="LRR"/>
    <property type="match status" value="1"/>
</dbReference>
<proteinExistence type="predicted"/>
<name>A0A6C0HIN2_9ZZZZ</name>
<dbReference type="InterPro" id="IPR032675">
    <property type="entry name" value="LRR_dom_sf"/>
</dbReference>
<evidence type="ECO:0000313" key="1">
    <source>
        <dbReference type="EMBL" id="QHT80015.1"/>
    </source>
</evidence>
<dbReference type="InterPro" id="IPR001611">
    <property type="entry name" value="Leu-rich_rpt"/>
</dbReference>
<organism evidence="1">
    <name type="scientific">viral metagenome</name>
    <dbReference type="NCBI Taxonomy" id="1070528"/>
    <lineage>
        <taxon>unclassified sequences</taxon>
        <taxon>metagenomes</taxon>
        <taxon>organismal metagenomes</taxon>
    </lineage>
</organism>